<evidence type="ECO:0008006" key="3">
    <source>
        <dbReference type="Google" id="ProtNLM"/>
    </source>
</evidence>
<name>A0A1L7VWP7_FUSPR</name>
<dbReference type="AlphaFoldDB" id="A0A1L7VWP7"/>
<dbReference type="RefSeq" id="XP_031085374.1">
    <property type="nucleotide sequence ID" value="XM_031219635.1"/>
</dbReference>
<comment type="caution">
    <text evidence="1">The sequence shown here is derived from an EMBL/GenBank/DDBJ whole genome shotgun (WGS) entry which is preliminary data.</text>
</comment>
<keyword evidence="2" id="KW-1185">Reference proteome</keyword>
<protein>
    <recommendedName>
        <fullName evidence="3">Fungal N-terminal domain-containing protein</fullName>
    </recommendedName>
</protein>
<sequence length="1013" mass="114982">MADPLSIASGVAGLVSLGLTLCSGLNNYFNAVKGRHQDIEIASQSVTLLESNLFIIQSSTLKLGHRHALSADGVNRGMANCKSQLVALQQMISDLTRDESLSDLKGKLRNQMTIARYPFNQKKLIQLQNQLSSANATLGNLVQNLNLDINTGISEDLLVLRNYTKTSDNMTHNMIGTIAKRLDAIGPAVQRAEMEVAAISRHMQSNSLVTSICNPGDFAKPRYLQNSHKEESIVKRLNDPECTCSDPSTTSIRRQSSYVDPSWWGLAISKHEHLQRRHRPGCVLSSQSLRTSKTTFTYFGLRHWLARSLSTSLKRDYPAGAYSLSFGIQSCNVVKSSPVFQVFRNLAGNRLPSPLFNEHIDIREQISFVIQKLRTIYSSGAASPFDVDVYGNSIAHWSLYFYLNHLSDWKVEEGTSFKINFEAICSLLFYLFDIGVSISAPNFYQHTILHYLYEPRYIRALPYFYNFIEKLDKSFCSEGFTNKETKYLMCKAEHEFEYLQAWEDYPDIAEAFGFNDVFVTVLQRDRQKLAAITMDDQLPPGIFETDIYGRNILHVSITWPEGLALLLHHQAVSRLCDDASTTISPLQVAMRLSGRNCTEKYRWEMCHNCHCSDSVQLMVEADCCIPVHLLAVEYLSLCSYKCRRLLFQHSQNRRQRLRDLSLAILPSQVIDRYGITVECVPDATATYLWGELQSNYDEVRMRRIEVSWALKPFYLNHYSGGLFENSLCPELCSLAVEFGMRPSDESGIGPLLARIRVLAYNDWRTRFDYYDVTYLSWLMKHDLKLEYIIDGFQTSALHDIGARIGGFLLPSPLGYFYEDLSPDYLWQGEGIMLITKICNSKIESNLPCPCGSSGFNRPLGSLLSGFVANEHWDGPWEVDITRKVFLLVALIEDKIASIDTSHLAKCATHAITMELLGIRHVGPCARNRENQEMGESDVSDWAEVLDEDRLLLQRLHDLDEEFEREFESRNESVVDFIAGYYYQRMLEVDEELDASLADDHRQGLLAAGVVLSE</sequence>
<dbReference type="Proteomes" id="UP000183971">
    <property type="component" value="Unassembled WGS sequence"/>
</dbReference>
<accession>A0A1L7VWP7</accession>
<evidence type="ECO:0000313" key="2">
    <source>
        <dbReference type="Proteomes" id="UP000183971"/>
    </source>
</evidence>
<organism evidence="1 2">
    <name type="scientific">Fusarium proliferatum (strain ET1)</name>
    <name type="common">Orchid endophyte fungus</name>
    <dbReference type="NCBI Taxonomy" id="1227346"/>
    <lineage>
        <taxon>Eukaryota</taxon>
        <taxon>Fungi</taxon>
        <taxon>Dikarya</taxon>
        <taxon>Ascomycota</taxon>
        <taxon>Pezizomycotina</taxon>
        <taxon>Sordariomycetes</taxon>
        <taxon>Hypocreomycetidae</taxon>
        <taxon>Hypocreales</taxon>
        <taxon>Nectriaceae</taxon>
        <taxon>Fusarium</taxon>
        <taxon>Fusarium fujikuroi species complex</taxon>
    </lineage>
</organism>
<proteinExistence type="predicted"/>
<dbReference type="GeneID" id="42059450"/>
<reference evidence="2" key="1">
    <citation type="journal article" date="2016" name="Genome Biol. Evol.">
        <title>Comparative 'omics' of the Fusarium fujikuroi species complex highlights differences in genetic potential and metabolite synthesis.</title>
        <authorList>
            <person name="Niehaus E.-M."/>
            <person name="Muensterkoetter M."/>
            <person name="Proctor R.H."/>
            <person name="Brown D.W."/>
            <person name="Sharon A."/>
            <person name="Idan Y."/>
            <person name="Oren-Young L."/>
            <person name="Sieber C.M."/>
            <person name="Novak O."/>
            <person name="Pencik A."/>
            <person name="Tarkowska D."/>
            <person name="Hromadova K."/>
            <person name="Freeman S."/>
            <person name="Maymon M."/>
            <person name="Elazar M."/>
            <person name="Youssef S.A."/>
            <person name="El-Shabrawy E.S.M."/>
            <person name="Shalaby A.B.A."/>
            <person name="Houterman P."/>
            <person name="Brock N.L."/>
            <person name="Burkhardt I."/>
            <person name="Tsavkelova E.A."/>
            <person name="Dickschat J.S."/>
            <person name="Galuszka P."/>
            <person name="Gueldener U."/>
            <person name="Tudzynski B."/>
        </authorList>
    </citation>
    <scope>NUCLEOTIDE SEQUENCE [LARGE SCALE GENOMIC DNA]</scope>
    <source>
        <strain evidence="2">ET1</strain>
    </source>
</reference>
<dbReference type="EMBL" id="FJOF01000008">
    <property type="protein sequence ID" value="CZR44840.1"/>
    <property type="molecule type" value="Genomic_DNA"/>
</dbReference>
<evidence type="ECO:0000313" key="1">
    <source>
        <dbReference type="EMBL" id="CZR44840.1"/>
    </source>
</evidence>
<dbReference type="VEuPathDB" id="FungiDB:FPRO_14592"/>
<gene>
    <name evidence="1" type="ORF">FPRO_14592</name>
</gene>